<dbReference type="AlphaFoldDB" id="A0A0X3PH76"/>
<proteinExistence type="predicted"/>
<accession>A0A0X3PH76</accession>
<dbReference type="EMBL" id="GEEE01015713">
    <property type="protein sequence ID" value="JAP47512.1"/>
    <property type="molecule type" value="Transcribed_RNA"/>
</dbReference>
<evidence type="ECO:0000313" key="1">
    <source>
        <dbReference type="EMBL" id="JAP47512.1"/>
    </source>
</evidence>
<protein>
    <submittedName>
        <fullName evidence="1">Uncharacterized protein</fullName>
    </submittedName>
</protein>
<name>A0A0X3PH76_SCHSO</name>
<organism evidence="1">
    <name type="scientific">Schistocephalus solidus</name>
    <name type="common">Tapeworm</name>
    <dbReference type="NCBI Taxonomy" id="70667"/>
    <lineage>
        <taxon>Eukaryota</taxon>
        <taxon>Metazoa</taxon>
        <taxon>Spiralia</taxon>
        <taxon>Lophotrochozoa</taxon>
        <taxon>Platyhelminthes</taxon>
        <taxon>Cestoda</taxon>
        <taxon>Eucestoda</taxon>
        <taxon>Diphyllobothriidea</taxon>
        <taxon>Diphyllobothriidae</taxon>
        <taxon>Schistocephalus</taxon>
    </lineage>
</organism>
<sequence length="99" mass="11950">MKQMTLNLSKTIAMRRHIFSQNQVNNYIRRILLHDFHCISQDIRKYLQNNLQPIMILSDLLDSMREHGRGRIEARRTGCARWSRCWLHIVSWTIKMPLM</sequence>
<reference evidence="1" key="1">
    <citation type="submission" date="2016-01" db="EMBL/GenBank/DDBJ databases">
        <title>Reference transcriptome for the parasite Schistocephalus solidus: insights into the molecular evolution of parasitism.</title>
        <authorList>
            <person name="Hebert F.O."/>
            <person name="Grambauer S."/>
            <person name="Barber I."/>
            <person name="Landry C.R."/>
            <person name="Aubin-Horth N."/>
        </authorList>
    </citation>
    <scope>NUCLEOTIDE SEQUENCE</scope>
</reference>
<gene>
    <name evidence="1" type="ORF">TR117356</name>
</gene>